<dbReference type="AlphaFoldDB" id="A0A1F2UIH6"/>
<dbReference type="Proteomes" id="UP000178086">
    <property type="component" value="Unassembled WGS sequence"/>
</dbReference>
<gene>
    <name evidence="1" type="ORF">A2074_05320</name>
</gene>
<name>A0A1F2UIH6_9ACTN</name>
<protein>
    <submittedName>
        <fullName evidence="1">Uncharacterized protein</fullName>
    </submittedName>
</protein>
<proteinExistence type="predicted"/>
<reference evidence="1 2" key="1">
    <citation type="journal article" date="2016" name="Nat. Commun.">
        <title>Thousands of microbial genomes shed light on interconnected biogeochemical processes in an aquifer system.</title>
        <authorList>
            <person name="Anantharaman K."/>
            <person name="Brown C.T."/>
            <person name="Hug L.A."/>
            <person name="Sharon I."/>
            <person name="Castelle C.J."/>
            <person name="Probst A.J."/>
            <person name="Thomas B.C."/>
            <person name="Singh A."/>
            <person name="Wilkins M.J."/>
            <person name="Karaoz U."/>
            <person name="Brodie E.L."/>
            <person name="Williams K.H."/>
            <person name="Hubbard S.S."/>
            <person name="Banfield J.F."/>
        </authorList>
    </citation>
    <scope>NUCLEOTIDE SEQUENCE [LARGE SCALE GENOMIC DNA]</scope>
</reference>
<evidence type="ECO:0000313" key="1">
    <source>
        <dbReference type="EMBL" id="OFW32814.1"/>
    </source>
</evidence>
<organism evidence="1 2">
    <name type="scientific">Candidatus Aquicultor primus</name>
    <dbReference type="NCBI Taxonomy" id="1797195"/>
    <lineage>
        <taxon>Bacteria</taxon>
        <taxon>Bacillati</taxon>
        <taxon>Actinomycetota</taxon>
        <taxon>Candidatus Aquicultoria</taxon>
        <taxon>Candidatus Aquicultorales</taxon>
        <taxon>Candidatus Aquicultoraceae</taxon>
        <taxon>Candidatus Aquicultor</taxon>
    </lineage>
</organism>
<dbReference type="EMBL" id="MELI01000084">
    <property type="protein sequence ID" value="OFW32814.1"/>
    <property type="molecule type" value="Genomic_DNA"/>
</dbReference>
<accession>A0A1F2UIH6</accession>
<comment type="caution">
    <text evidence="1">The sequence shown here is derived from an EMBL/GenBank/DDBJ whole genome shotgun (WGS) entry which is preliminary data.</text>
</comment>
<evidence type="ECO:0000313" key="2">
    <source>
        <dbReference type="Proteomes" id="UP000178086"/>
    </source>
</evidence>
<sequence length="113" mass="13254">MINRAAVILRYKEPFIKWINESDPYDDNPEITSGNASDDSTVYLVSVEDGENIAEWISSNYEALFENELEDWYTDESLWPKKRDRKAFDAWFDVECHTVILDTLEGPIRDNEE</sequence>